<dbReference type="SUPFAM" id="SSF56801">
    <property type="entry name" value="Acetyl-CoA synthetase-like"/>
    <property type="match status" value="1"/>
</dbReference>
<evidence type="ECO:0000313" key="5">
    <source>
        <dbReference type="Proteomes" id="UP000226192"/>
    </source>
</evidence>
<dbReference type="InterPro" id="IPR020845">
    <property type="entry name" value="AMP-binding_CS"/>
</dbReference>
<dbReference type="EMBL" id="NJET01000033">
    <property type="protein sequence ID" value="PHH64268.1"/>
    <property type="molecule type" value="Genomic_DNA"/>
</dbReference>
<dbReference type="PROSITE" id="PS00455">
    <property type="entry name" value="AMP_BINDING"/>
    <property type="match status" value="1"/>
</dbReference>
<dbReference type="STRING" id="1399860.A0A2C5XIW3"/>
<comment type="similarity">
    <text evidence="1">Belongs to the ATP-dependent AMP-binding enzyme family.</text>
</comment>
<evidence type="ECO:0000256" key="1">
    <source>
        <dbReference type="ARBA" id="ARBA00006432"/>
    </source>
</evidence>
<evidence type="ECO:0000256" key="2">
    <source>
        <dbReference type="ARBA" id="ARBA00022598"/>
    </source>
</evidence>
<keyword evidence="2" id="KW-0436">Ligase</keyword>
<evidence type="ECO:0000259" key="3">
    <source>
        <dbReference type="Pfam" id="PF00501"/>
    </source>
</evidence>
<dbReference type="GO" id="GO:0016405">
    <property type="term" value="F:CoA-ligase activity"/>
    <property type="evidence" value="ECO:0007669"/>
    <property type="project" value="TreeGrafter"/>
</dbReference>
<dbReference type="AlphaFoldDB" id="A0A2C5XIW3"/>
<evidence type="ECO:0000313" key="4">
    <source>
        <dbReference type="EMBL" id="PHH64268.1"/>
    </source>
</evidence>
<keyword evidence="5" id="KW-1185">Reference proteome</keyword>
<dbReference type="OrthoDB" id="6509636at2759"/>
<reference evidence="4 5" key="1">
    <citation type="submission" date="2017-06" db="EMBL/GenBank/DDBJ databases">
        <title>Ant-infecting Ophiocordyceps genomes reveal a high diversity of potential behavioral manipulation genes and a possible major role for enterotoxins.</title>
        <authorList>
            <person name="De Bekker C."/>
            <person name="Evans H.C."/>
            <person name="Brachmann A."/>
            <person name="Hughes D.P."/>
        </authorList>
    </citation>
    <scope>NUCLEOTIDE SEQUENCE [LARGE SCALE GENOMIC DNA]</scope>
    <source>
        <strain evidence="4 5">Map64</strain>
    </source>
</reference>
<dbReference type="Pfam" id="PF00501">
    <property type="entry name" value="AMP-binding"/>
    <property type="match status" value="1"/>
</dbReference>
<protein>
    <recommendedName>
        <fullName evidence="3">AMP-dependent synthetase/ligase domain-containing protein</fullName>
    </recommendedName>
</protein>
<feature type="domain" description="AMP-dependent synthetase/ligase" evidence="3">
    <location>
        <begin position="85"/>
        <end position="416"/>
    </location>
</feature>
<dbReference type="Gene3D" id="2.30.38.10">
    <property type="entry name" value="Luciferase, Domain 3"/>
    <property type="match status" value="1"/>
</dbReference>
<dbReference type="PANTHER" id="PTHR24096:SF149">
    <property type="entry name" value="AMP-BINDING DOMAIN-CONTAINING PROTEIN-RELATED"/>
    <property type="match status" value="1"/>
</dbReference>
<sequence>MIYSSQDKLDFPQVDILSLLFDHPECRAKEHTAVHAEAHDPLNVITKSRARHLTRCIAHFLRSSYSIGADEATLTPGACDAITGDVVVGVSTGQSALACLFYGVVAAGAVFSAASPSSTPSDLARQILDVAPRKEEAAGRRVVLACSSDRRELALEAAKIAGLPAHCILVLESYPVISLRSINGDAVCAFDKELDWRRITDTRELSRRTVCILYSSGTTGLPKGLLSLHLVMPCTCLLTLPGVLVSHLNLVFEVHVGGYANRQQLEILYSQKPIYVPRTLAHLPTAHVAGLLSYFLRSFYQGVIVYWMPAFNIDALIDNIDALGITSLFTVPPVWAALAKHPRVGDKLARIRQATAGAAPMGVDLQRAASNKIAGDAVISQLYGLSETTGGITYVPYDMREEAVGSVGLLMPNCFMRSVSLCSLLPLFF</sequence>
<dbReference type="Gene3D" id="3.40.50.980">
    <property type="match status" value="2"/>
</dbReference>
<gene>
    <name evidence="4" type="ORF">CDD81_4752</name>
</gene>
<organism evidence="4 5">
    <name type="scientific">Ophiocordyceps australis</name>
    <dbReference type="NCBI Taxonomy" id="1399860"/>
    <lineage>
        <taxon>Eukaryota</taxon>
        <taxon>Fungi</taxon>
        <taxon>Dikarya</taxon>
        <taxon>Ascomycota</taxon>
        <taxon>Pezizomycotina</taxon>
        <taxon>Sordariomycetes</taxon>
        <taxon>Hypocreomycetidae</taxon>
        <taxon>Hypocreales</taxon>
        <taxon>Ophiocordycipitaceae</taxon>
        <taxon>Ophiocordyceps</taxon>
    </lineage>
</organism>
<dbReference type="PANTHER" id="PTHR24096">
    <property type="entry name" value="LONG-CHAIN-FATTY-ACID--COA LIGASE"/>
    <property type="match status" value="1"/>
</dbReference>
<name>A0A2C5XIW3_9HYPO</name>
<dbReference type="GO" id="GO:0019748">
    <property type="term" value="P:secondary metabolic process"/>
    <property type="evidence" value="ECO:0007669"/>
    <property type="project" value="TreeGrafter"/>
</dbReference>
<accession>A0A2C5XIW3</accession>
<proteinExistence type="inferred from homology"/>
<comment type="caution">
    <text evidence="4">The sequence shown here is derived from an EMBL/GenBank/DDBJ whole genome shotgun (WGS) entry which is preliminary data.</text>
</comment>
<dbReference type="InterPro" id="IPR000873">
    <property type="entry name" value="AMP-dep_synth/lig_dom"/>
</dbReference>
<dbReference type="Proteomes" id="UP000226192">
    <property type="component" value="Unassembled WGS sequence"/>
</dbReference>